<dbReference type="GO" id="GO:0036503">
    <property type="term" value="P:ERAD pathway"/>
    <property type="evidence" value="ECO:0007669"/>
    <property type="project" value="TreeGrafter"/>
</dbReference>
<comment type="similarity">
    <text evidence="1">Belongs to the sel-1 family.</text>
</comment>
<sequence>MAAHLGRTQICRLCRNLRQHHLRKFIIFSKDEKTYNFTPSLSFIQKRSFQSGENESNQSKKSRLLEDLEDIRILVEKRLSQDGQTKNPQQQLQLLDELIKTRTKPNQSDMKLDTLASQIKSDEIYSLALKIWSLQSTIGEEAVNTSMPLFRIGAMLGDRNAKYTYGQLLFRGAGGLEADPIEASQMFQELSKEGHPQAQFTLAGMYYSGYGVEQNFETSYTLYQISAENGLKQSFNALGKMYLNGEGVTKDEQKALQYFMKGAEKDDAQACMSVAHCYNHGKGVEQNFDHAFIYHKKAADLGYTPGIFNIGTHYFAGKGVEMDMKKAVKCFHKAAEEGFVLAQVNLGNMYYQGLGVDRDVEKARHYYKSAAPNNRNARMLLEELEMEETKLKNEKE</sequence>
<dbReference type="PANTHER" id="PTHR11102">
    <property type="entry name" value="SEL-1-LIKE PROTEIN"/>
    <property type="match status" value="1"/>
</dbReference>
<dbReference type="RefSeq" id="XP_066921928.1">
    <property type="nucleotide sequence ID" value="XM_067065827.1"/>
</dbReference>
<dbReference type="OrthoDB" id="2384430at2759"/>
<dbReference type="InterPro" id="IPR006597">
    <property type="entry name" value="Sel1-like"/>
</dbReference>
<reference evidence="2" key="1">
    <citation type="submission" date="2021-01" db="UniProtKB">
        <authorList>
            <consortium name="EnsemblMetazoa"/>
        </authorList>
    </citation>
    <scope>IDENTIFICATION</scope>
</reference>
<evidence type="ECO:0000256" key="1">
    <source>
        <dbReference type="ARBA" id="ARBA00038101"/>
    </source>
</evidence>
<dbReference type="SUPFAM" id="SSF81901">
    <property type="entry name" value="HCP-like"/>
    <property type="match status" value="2"/>
</dbReference>
<proteinExistence type="inferred from homology"/>
<dbReference type="PANTHER" id="PTHR11102:SF147">
    <property type="entry name" value="SEL1L ADAPTOR SUBUNIT OF ERAD E3 UBIQUITIN LIGASE"/>
    <property type="match status" value="1"/>
</dbReference>
<dbReference type="SMART" id="SM00671">
    <property type="entry name" value="SEL1"/>
    <property type="match status" value="6"/>
</dbReference>
<keyword evidence="3" id="KW-1185">Reference proteome</keyword>
<dbReference type="Pfam" id="PF08238">
    <property type="entry name" value="Sel1"/>
    <property type="match status" value="6"/>
</dbReference>
<dbReference type="GeneID" id="136809308"/>
<dbReference type="Proteomes" id="UP000594262">
    <property type="component" value="Unplaced"/>
</dbReference>
<name>A0A7M5WI48_9CNID</name>
<dbReference type="AlphaFoldDB" id="A0A7M5WI48"/>
<organism evidence="2 3">
    <name type="scientific">Clytia hemisphaerica</name>
    <dbReference type="NCBI Taxonomy" id="252671"/>
    <lineage>
        <taxon>Eukaryota</taxon>
        <taxon>Metazoa</taxon>
        <taxon>Cnidaria</taxon>
        <taxon>Hydrozoa</taxon>
        <taxon>Hydroidolina</taxon>
        <taxon>Leptothecata</taxon>
        <taxon>Obeliida</taxon>
        <taxon>Clytiidae</taxon>
        <taxon>Clytia</taxon>
    </lineage>
</organism>
<dbReference type="InterPro" id="IPR050767">
    <property type="entry name" value="Sel1_AlgK"/>
</dbReference>
<dbReference type="EnsemblMetazoa" id="CLYHEMT000763.1">
    <property type="protein sequence ID" value="CLYHEMP000763.1"/>
    <property type="gene ID" value="CLYHEMG000763"/>
</dbReference>
<evidence type="ECO:0008006" key="4">
    <source>
        <dbReference type="Google" id="ProtNLM"/>
    </source>
</evidence>
<evidence type="ECO:0000313" key="3">
    <source>
        <dbReference type="Proteomes" id="UP000594262"/>
    </source>
</evidence>
<accession>A0A7M5WI48</accession>
<evidence type="ECO:0000313" key="2">
    <source>
        <dbReference type="EnsemblMetazoa" id="CLYHEMP000763.1"/>
    </source>
</evidence>
<dbReference type="InterPro" id="IPR011990">
    <property type="entry name" value="TPR-like_helical_dom_sf"/>
</dbReference>
<protein>
    <recommendedName>
        <fullName evidence="4">Sel1 domain containing protein</fullName>
    </recommendedName>
</protein>
<dbReference type="GO" id="GO:0005789">
    <property type="term" value="C:endoplasmic reticulum membrane"/>
    <property type="evidence" value="ECO:0007669"/>
    <property type="project" value="TreeGrafter"/>
</dbReference>
<dbReference type="Gene3D" id="1.25.40.10">
    <property type="entry name" value="Tetratricopeptide repeat domain"/>
    <property type="match status" value="1"/>
</dbReference>